<comment type="subcellular location">
    <subcellularLocation>
        <location evidence="1">Membrane</location>
        <topology evidence="1">Multi-pass membrane protein</topology>
    </subcellularLocation>
</comment>
<evidence type="ECO:0000313" key="9">
    <source>
        <dbReference type="Proteomes" id="UP000663836"/>
    </source>
</evidence>
<evidence type="ECO:0000256" key="4">
    <source>
        <dbReference type="ARBA" id="ARBA00022989"/>
    </source>
</evidence>
<dbReference type="InterPro" id="IPR023271">
    <property type="entry name" value="Aquaporin-like"/>
</dbReference>
<evidence type="ECO:0000313" key="8">
    <source>
        <dbReference type="EMBL" id="CAF3992011.1"/>
    </source>
</evidence>
<dbReference type="GO" id="GO:0015254">
    <property type="term" value="F:glycerol channel activity"/>
    <property type="evidence" value="ECO:0007669"/>
    <property type="project" value="TreeGrafter"/>
</dbReference>
<dbReference type="GO" id="GO:0015250">
    <property type="term" value="F:water channel activity"/>
    <property type="evidence" value="ECO:0007669"/>
    <property type="project" value="TreeGrafter"/>
</dbReference>
<protein>
    <submittedName>
        <fullName evidence="8">Uncharacterized protein</fullName>
    </submittedName>
</protein>
<keyword evidence="5 6" id="KW-0472">Membrane</keyword>
<dbReference type="SUPFAM" id="SSF81338">
    <property type="entry name" value="Aquaporin-like"/>
    <property type="match status" value="1"/>
</dbReference>
<comment type="caution">
    <text evidence="8">The sequence shown here is derived from an EMBL/GenBank/DDBJ whole genome shotgun (WGS) entry which is preliminary data.</text>
</comment>
<keyword evidence="2" id="KW-0813">Transport</keyword>
<reference evidence="8" key="1">
    <citation type="submission" date="2021-02" db="EMBL/GenBank/DDBJ databases">
        <authorList>
            <person name="Nowell W R."/>
        </authorList>
    </citation>
    <scope>NUCLEOTIDE SEQUENCE</scope>
</reference>
<feature type="transmembrane region" description="Helical" evidence="6">
    <location>
        <begin position="116"/>
        <end position="136"/>
    </location>
</feature>
<dbReference type="PANTHER" id="PTHR43829">
    <property type="entry name" value="AQUAPORIN OR AQUAGLYCEROPORIN RELATED"/>
    <property type="match status" value="1"/>
</dbReference>
<dbReference type="InterPro" id="IPR050363">
    <property type="entry name" value="MIP/Aquaporin"/>
</dbReference>
<dbReference type="GO" id="GO:0016323">
    <property type="term" value="C:basolateral plasma membrane"/>
    <property type="evidence" value="ECO:0007669"/>
    <property type="project" value="TreeGrafter"/>
</dbReference>
<feature type="transmembrane region" description="Helical" evidence="6">
    <location>
        <begin position="50"/>
        <end position="69"/>
    </location>
</feature>
<evidence type="ECO:0000256" key="1">
    <source>
        <dbReference type="ARBA" id="ARBA00004141"/>
    </source>
</evidence>
<evidence type="ECO:0000313" key="7">
    <source>
        <dbReference type="EMBL" id="CAF1116136.1"/>
    </source>
</evidence>
<sequence>MSICAALVYLVYYKQFDAFDDGIREITGFNDTADIFFTVPGKDISHWNTFIDQVVSTGLLLIFIMALTQDFNHMISEVVKPFAFSLIITGIAYDFGSRLFGLFIYGYNDVLRANNYFFWMPILGPIVGSVIAVWIYKGYIWIIKRYYHLSNIKNINTQKEIHPEVI</sequence>
<evidence type="ECO:0000256" key="5">
    <source>
        <dbReference type="ARBA" id="ARBA00023136"/>
    </source>
</evidence>
<evidence type="ECO:0000256" key="6">
    <source>
        <dbReference type="SAM" id="Phobius"/>
    </source>
</evidence>
<gene>
    <name evidence="8" type="ORF">JBS370_LOCUS25779</name>
    <name evidence="7" type="ORF">ZHD862_LOCUS18380</name>
</gene>
<dbReference type="Proteomes" id="UP000663864">
    <property type="component" value="Unassembled WGS sequence"/>
</dbReference>
<dbReference type="EMBL" id="CAJOBD010004369">
    <property type="protein sequence ID" value="CAF3992011.1"/>
    <property type="molecule type" value="Genomic_DNA"/>
</dbReference>
<dbReference type="Proteomes" id="UP000663836">
    <property type="component" value="Unassembled WGS sequence"/>
</dbReference>
<dbReference type="AlphaFoldDB" id="A0A819NAS8"/>
<evidence type="ECO:0000256" key="2">
    <source>
        <dbReference type="ARBA" id="ARBA00022448"/>
    </source>
</evidence>
<keyword evidence="4 6" id="KW-1133">Transmembrane helix</keyword>
<dbReference type="PANTHER" id="PTHR43829:SF9">
    <property type="entry name" value="AQUAPORIN-9"/>
    <property type="match status" value="1"/>
</dbReference>
<proteinExistence type="predicted"/>
<name>A0A819NAS8_9BILA</name>
<dbReference type="EMBL" id="CAJNOT010000953">
    <property type="protein sequence ID" value="CAF1116136.1"/>
    <property type="molecule type" value="Genomic_DNA"/>
</dbReference>
<feature type="transmembrane region" description="Helical" evidence="6">
    <location>
        <begin position="81"/>
        <end position="104"/>
    </location>
</feature>
<evidence type="ECO:0000256" key="3">
    <source>
        <dbReference type="ARBA" id="ARBA00022692"/>
    </source>
</evidence>
<dbReference type="Gene3D" id="1.20.1080.10">
    <property type="entry name" value="Glycerol uptake facilitator protein"/>
    <property type="match status" value="1"/>
</dbReference>
<accession>A0A819NAS8</accession>
<organism evidence="8 9">
    <name type="scientific">Rotaria sordida</name>
    <dbReference type="NCBI Taxonomy" id="392033"/>
    <lineage>
        <taxon>Eukaryota</taxon>
        <taxon>Metazoa</taxon>
        <taxon>Spiralia</taxon>
        <taxon>Gnathifera</taxon>
        <taxon>Rotifera</taxon>
        <taxon>Eurotatoria</taxon>
        <taxon>Bdelloidea</taxon>
        <taxon>Philodinida</taxon>
        <taxon>Philodinidae</taxon>
        <taxon>Rotaria</taxon>
    </lineage>
</organism>
<keyword evidence="3 6" id="KW-0812">Transmembrane</keyword>